<name>A0A1R0GTL8_9FUNG</name>
<accession>A0A1R0GTL8</accession>
<dbReference type="AlphaFoldDB" id="A0A1R0GTL8"/>
<organism evidence="1 2">
    <name type="scientific">Smittium mucronatum</name>
    <dbReference type="NCBI Taxonomy" id="133383"/>
    <lineage>
        <taxon>Eukaryota</taxon>
        <taxon>Fungi</taxon>
        <taxon>Fungi incertae sedis</taxon>
        <taxon>Zoopagomycota</taxon>
        <taxon>Kickxellomycotina</taxon>
        <taxon>Harpellomycetes</taxon>
        <taxon>Harpellales</taxon>
        <taxon>Legeriomycetaceae</taxon>
        <taxon>Smittium</taxon>
    </lineage>
</organism>
<evidence type="ECO:0000313" key="1">
    <source>
        <dbReference type="EMBL" id="OLY80221.1"/>
    </source>
</evidence>
<sequence>MLFGLPLYLFYKGKLKKLSTPRCIPEMKGLSGWQPETEQAEPINDLSVLSFNHIEKILATAEVLTKGVISQRKKLAR</sequence>
<evidence type="ECO:0000313" key="2">
    <source>
        <dbReference type="Proteomes" id="UP000187455"/>
    </source>
</evidence>
<dbReference type="Proteomes" id="UP000187455">
    <property type="component" value="Unassembled WGS sequence"/>
</dbReference>
<protein>
    <submittedName>
        <fullName evidence="1">Uncharacterized protein</fullName>
    </submittedName>
</protein>
<comment type="caution">
    <text evidence="1">The sequence shown here is derived from an EMBL/GenBank/DDBJ whole genome shotgun (WGS) entry which is preliminary data.</text>
</comment>
<keyword evidence="2" id="KW-1185">Reference proteome</keyword>
<dbReference type="EMBL" id="LSSL01003668">
    <property type="protein sequence ID" value="OLY80221.1"/>
    <property type="molecule type" value="Genomic_DNA"/>
</dbReference>
<reference evidence="1 2" key="1">
    <citation type="journal article" date="2016" name="Mol. Biol. Evol.">
        <title>Genome-Wide Survey of Gut Fungi (Harpellales) Reveals the First Horizontally Transferred Ubiquitin Gene from a Mosquito Host.</title>
        <authorList>
            <person name="Wang Y."/>
            <person name="White M.M."/>
            <person name="Kvist S."/>
            <person name="Moncalvo J.M."/>
        </authorList>
    </citation>
    <scope>NUCLEOTIDE SEQUENCE [LARGE SCALE GENOMIC DNA]</scope>
    <source>
        <strain evidence="1 2">ALG-7-W6</strain>
    </source>
</reference>
<proteinExistence type="predicted"/>
<gene>
    <name evidence="1" type="ORF">AYI68_g5687</name>
</gene>